<dbReference type="Pfam" id="PF00651">
    <property type="entry name" value="BTB"/>
    <property type="match status" value="1"/>
</dbReference>
<dbReference type="STRING" id="4565.A0A3B6D8X7"/>
<protein>
    <recommendedName>
        <fullName evidence="7">BTB domain-containing protein</fullName>
    </recommendedName>
</protein>
<dbReference type="Gramene" id="TraesCS2D03G0115400.1">
    <property type="protein sequence ID" value="TraesCS2D03G0115400.1.CDS"/>
    <property type="gene ID" value="TraesCS2D03G0115400"/>
</dbReference>
<dbReference type="SMART" id="SM00061">
    <property type="entry name" value="MATH"/>
    <property type="match status" value="1"/>
</dbReference>
<dbReference type="InterPro" id="IPR011333">
    <property type="entry name" value="SKP1/BTB/POZ_sf"/>
</dbReference>
<organism evidence="5">
    <name type="scientific">Triticum aestivum</name>
    <name type="common">Wheat</name>
    <dbReference type="NCBI Taxonomy" id="4565"/>
    <lineage>
        <taxon>Eukaryota</taxon>
        <taxon>Viridiplantae</taxon>
        <taxon>Streptophyta</taxon>
        <taxon>Embryophyta</taxon>
        <taxon>Tracheophyta</taxon>
        <taxon>Spermatophyta</taxon>
        <taxon>Magnoliopsida</taxon>
        <taxon>Liliopsida</taxon>
        <taxon>Poales</taxon>
        <taxon>Poaceae</taxon>
        <taxon>BOP clade</taxon>
        <taxon>Pooideae</taxon>
        <taxon>Triticodae</taxon>
        <taxon>Triticeae</taxon>
        <taxon>Triticinae</taxon>
        <taxon>Triticum</taxon>
    </lineage>
</organism>
<feature type="domain" description="MATH" evidence="4">
    <location>
        <begin position="16"/>
        <end position="146"/>
    </location>
</feature>
<dbReference type="InterPro" id="IPR045005">
    <property type="entry name" value="BPM1-6"/>
</dbReference>
<dbReference type="Pfam" id="PF22486">
    <property type="entry name" value="MATH_2"/>
    <property type="match status" value="1"/>
</dbReference>
<dbReference type="SMR" id="A0A3B6D8X7"/>
<dbReference type="OMA" id="KLACQSI"/>
<evidence type="ECO:0008006" key="7">
    <source>
        <dbReference type="Google" id="ProtNLM"/>
    </source>
</evidence>
<evidence type="ECO:0000256" key="2">
    <source>
        <dbReference type="ARBA" id="ARBA00010846"/>
    </source>
</evidence>
<proteinExistence type="inferred from homology"/>
<feature type="domain" description="BTB" evidence="3">
    <location>
        <begin position="186"/>
        <end position="254"/>
    </location>
</feature>
<dbReference type="CDD" id="cd00121">
    <property type="entry name" value="MATH"/>
    <property type="match status" value="1"/>
</dbReference>
<dbReference type="PROSITE" id="PS50097">
    <property type="entry name" value="BTB"/>
    <property type="match status" value="1"/>
</dbReference>
<dbReference type="InterPro" id="IPR008974">
    <property type="entry name" value="TRAF-like"/>
</dbReference>
<dbReference type="PANTHER" id="PTHR26379">
    <property type="entry name" value="BTB/POZ AND MATH DOMAIN-CONTAINING PROTEIN 1"/>
    <property type="match status" value="1"/>
</dbReference>
<dbReference type="EnsemblPlants" id="TraesCS2D02G059500.1">
    <property type="protein sequence ID" value="TraesCS2D02G059500.1"/>
    <property type="gene ID" value="TraesCS2D02G059500"/>
</dbReference>
<sequence length="358" mass="39872">MEQSKSISMCTPNSVQVTHVFDIFGYSNHRGMGNEKFIRSGTFSVGGHDWSIRFYPDGYSTDKVEKDYISVYLELMSKGAKVRGSCDLRLVDQSTGMSASVHKTELRTFDPADLSRFAPQTSNFKKRGDVESAFLANDRLTIECIVTVIKDPHVTESKPFPKIEVPVPPSDIAEHIGKLLEDDEGFDVTFCVRRKTIGAHRSILAARSPVFKAELFGPMKEARTPRRVTIKDMQPGVFSALLHFIYTDSLPDGDKNTDMIQHLLVAADRYAMERLKLACQSILCENLNMDTVATTWALADQHSCDKLKDACLEYIACSNAMDAVVETQGYKNLKVADPSLIVDLLERTTKACSSSYIG</sequence>
<reference evidence="5" key="2">
    <citation type="submission" date="2018-10" db="UniProtKB">
        <authorList>
            <consortium name="EnsemblPlants"/>
        </authorList>
    </citation>
    <scope>IDENTIFICATION</scope>
</reference>
<dbReference type="SMART" id="SM00225">
    <property type="entry name" value="BTB"/>
    <property type="match status" value="1"/>
</dbReference>
<reference evidence="5" key="1">
    <citation type="submission" date="2018-08" db="EMBL/GenBank/DDBJ databases">
        <authorList>
            <person name="Rossello M."/>
        </authorList>
    </citation>
    <scope>NUCLEOTIDE SEQUENCE [LARGE SCALE GENOMIC DNA]</scope>
    <source>
        <strain evidence="5">cv. Chinese Spring</strain>
    </source>
</reference>
<dbReference type="Gene3D" id="1.25.40.420">
    <property type="match status" value="1"/>
</dbReference>
<dbReference type="SUPFAM" id="SSF54695">
    <property type="entry name" value="POZ domain"/>
    <property type="match status" value="1"/>
</dbReference>
<keyword evidence="6" id="KW-1185">Reference proteome</keyword>
<dbReference type="Pfam" id="PF24570">
    <property type="entry name" value="BACK_BPM_SPOP"/>
    <property type="match status" value="1"/>
</dbReference>
<dbReference type="PROSITE" id="PS50144">
    <property type="entry name" value="MATH"/>
    <property type="match status" value="1"/>
</dbReference>
<comment type="pathway">
    <text evidence="1">Protein modification; protein ubiquitination.</text>
</comment>
<dbReference type="SUPFAM" id="SSF49599">
    <property type="entry name" value="TRAF domain-like"/>
    <property type="match status" value="1"/>
</dbReference>
<dbReference type="InterPro" id="IPR000210">
    <property type="entry name" value="BTB/POZ_dom"/>
</dbReference>
<accession>A0A3B6D8X7</accession>
<dbReference type="Proteomes" id="UP000019116">
    <property type="component" value="Chromosome 2D"/>
</dbReference>
<dbReference type="Gramene" id="TraesCS2D02G059500.1">
    <property type="protein sequence ID" value="TraesCS2D02G059500.1"/>
    <property type="gene ID" value="TraesCS2D02G059500"/>
</dbReference>
<evidence type="ECO:0000259" key="4">
    <source>
        <dbReference type="PROSITE" id="PS50144"/>
    </source>
</evidence>
<dbReference type="AlphaFoldDB" id="A0A3B6D8X7"/>
<name>A0A3B6D8X7_WHEAT</name>
<dbReference type="InterPro" id="IPR056423">
    <property type="entry name" value="BACK_BPM_SPOP"/>
</dbReference>
<dbReference type="InterPro" id="IPR002083">
    <property type="entry name" value="MATH/TRAF_dom"/>
</dbReference>
<evidence type="ECO:0000256" key="1">
    <source>
        <dbReference type="ARBA" id="ARBA00004906"/>
    </source>
</evidence>
<evidence type="ECO:0000259" key="3">
    <source>
        <dbReference type="PROSITE" id="PS50097"/>
    </source>
</evidence>
<dbReference type="Gene3D" id="2.60.210.10">
    <property type="entry name" value="Apoptosis, Tumor Necrosis Factor Receptor Associated Protein 2, Chain A"/>
    <property type="match status" value="1"/>
</dbReference>
<dbReference type="CDD" id="cd18280">
    <property type="entry name" value="BTB_POZ_BPM_plant"/>
    <property type="match status" value="1"/>
</dbReference>
<dbReference type="PANTHER" id="PTHR26379:SF438">
    <property type="entry name" value="OS08G0128700 PROTEIN"/>
    <property type="match status" value="1"/>
</dbReference>
<evidence type="ECO:0000313" key="6">
    <source>
        <dbReference type="Proteomes" id="UP000019116"/>
    </source>
</evidence>
<dbReference type="Gene3D" id="3.30.710.10">
    <property type="entry name" value="Potassium Channel Kv1.1, Chain A"/>
    <property type="match status" value="1"/>
</dbReference>
<evidence type="ECO:0000313" key="5">
    <source>
        <dbReference type="EnsemblPlants" id="TraesCS2D02G059500.1"/>
    </source>
</evidence>
<comment type="similarity">
    <text evidence="2">Belongs to the Tdpoz family.</text>
</comment>
<dbReference type="GO" id="GO:0016567">
    <property type="term" value="P:protein ubiquitination"/>
    <property type="evidence" value="ECO:0007669"/>
    <property type="project" value="InterPro"/>
</dbReference>
<dbReference type="OrthoDB" id="6359816at2759"/>